<comment type="catalytic activity">
    <reaction evidence="9">
        <text>2 L-dopa + O2 = 2 L-dopaquinone + 2 H2O</text>
        <dbReference type="Rhea" id="RHEA:34287"/>
        <dbReference type="ChEBI" id="CHEBI:15377"/>
        <dbReference type="ChEBI" id="CHEBI:15379"/>
        <dbReference type="ChEBI" id="CHEBI:57504"/>
        <dbReference type="ChEBI" id="CHEBI:57924"/>
        <dbReference type="EC" id="1.14.18.1"/>
    </reaction>
</comment>
<evidence type="ECO:0000256" key="6">
    <source>
        <dbReference type="ARBA" id="ARBA00023008"/>
    </source>
</evidence>
<evidence type="ECO:0000256" key="1">
    <source>
        <dbReference type="ARBA" id="ARBA00001973"/>
    </source>
</evidence>
<evidence type="ECO:0000259" key="13">
    <source>
        <dbReference type="PROSITE" id="PS00498"/>
    </source>
</evidence>
<dbReference type="Gene3D" id="2.60.310.20">
    <property type="match status" value="1"/>
</dbReference>
<dbReference type="GO" id="GO:0004503">
    <property type="term" value="F:tyrosinase activity"/>
    <property type="evidence" value="ECO:0007669"/>
    <property type="project" value="UniProtKB-EC"/>
</dbReference>
<organism evidence="14 15">
    <name type="scientific">Neoarthrinium moseri</name>
    <dbReference type="NCBI Taxonomy" id="1658444"/>
    <lineage>
        <taxon>Eukaryota</taxon>
        <taxon>Fungi</taxon>
        <taxon>Dikarya</taxon>
        <taxon>Ascomycota</taxon>
        <taxon>Pezizomycotina</taxon>
        <taxon>Sordariomycetes</taxon>
        <taxon>Xylariomycetidae</taxon>
        <taxon>Amphisphaeriales</taxon>
        <taxon>Apiosporaceae</taxon>
        <taxon>Neoarthrinium</taxon>
    </lineage>
</organism>
<keyword evidence="6" id="KW-0186">Copper</keyword>
<keyword evidence="7" id="KW-0503">Monooxygenase</keyword>
<dbReference type="Pfam" id="PF00264">
    <property type="entry name" value="Tyrosinase"/>
    <property type="match status" value="1"/>
</dbReference>
<comment type="similarity">
    <text evidence="2">Belongs to the tyrosinase family.</text>
</comment>
<dbReference type="GO" id="GO:0046872">
    <property type="term" value="F:metal ion binding"/>
    <property type="evidence" value="ECO:0007669"/>
    <property type="project" value="UniProtKB-KW"/>
</dbReference>
<dbReference type="InterPro" id="IPR008922">
    <property type="entry name" value="Di-copper_centre_dom_sf"/>
</dbReference>
<evidence type="ECO:0000256" key="8">
    <source>
        <dbReference type="ARBA" id="ARBA00023101"/>
    </source>
</evidence>
<dbReference type="EC" id="1.14.18.1" evidence="3"/>
<evidence type="ECO:0000256" key="9">
    <source>
        <dbReference type="ARBA" id="ARBA00048233"/>
    </source>
</evidence>
<accession>A0A9P9WXB5</accession>
<evidence type="ECO:0000256" key="11">
    <source>
        <dbReference type="SAM" id="MobiDB-lite"/>
    </source>
</evidence>
<dbReference type="InterPro" id="IPR050316">
    <property type="entry name" value="Tyrosinase/Hemocyanin"/>
</dbReference>
<evidence type="ECO:0000256" key="4">
    <source>
        <dbReference type="ARBA" id="ARBA00022723"/>
    </source>
</evidence>
<dbReference type="EMBL" id="JAFIMR010000002">
    <property type="protein sequence ID" value="KAI1880951.1"/>
    <property type="molecule type" value="Genomic_DNA"/>
</dbReference>
<dbReference type="InterPro" id="IPR002227">
    <property type="entry name" value="Tyrosinase_Cu-bd"/>
</dbReference>
<keyword evidence="15" id="KW-1185">Reference proteome</keyword>
<dbReference type="PRINTS" id="PR00092">
    <property type="entry name" value="TYROSINASE"/>
</dbReference>
<keyword evidence="4" id="KW-0479">Metal-binding</keyword>
<feature type="domain" description="Tyrosinase copper-binding" evidence="13">
    <location>
        <begin position="310"/>
        <end position="321"/>
    </location>
</feature>
<feature type="domain" description="Tyrosinase copper-binding" evidence="12">
    <location>
        <begin position="98"/>
        <end position="115"/>
    </location>
</feature>
<gene>
    <name evidence="14" type="ORF">JX265_001191</name>
</gene>
<evidence type="ECO:0000256" key="2">
    <source>
        <dbReference type="ARBA" id="ARBA00009928"/>
    </source>
</evidence>
<evidence type="ECO:0000313" key="15">
    <source>
        <dbReference type="Proteomes" id="UP000829685"/>
    </source>
</evidence>
<proteinExistence type="inferred from homology"/>
<sequence length="680" mass="75577">MSDGTTGPVIINGIKADNPAKPPVRMEVRDMIKTQPDQWNLYLLGLERFQKSVAENMPLSYFQIAGIHGLPYVKWPNQNWNKMTQVSGRTEFGGFCTHSSILFLPWHRPYLALFEAELYKHVNAIANEFGDNERKADYVKAAKTFRMPYWDWARPDLSIFPPQAGPRADNQVVKPKRPQKAAISPNPLAAYQFRESASNSNINWFPDVNATVRYPAQTSDTPDEVSMKQDLTAFFEGTDQNPKGRNLTERVLFILQSYNNFGAASSNRFNSQSITPGFEEWGSIEDIHNAIHTYTGGNGQMSSPPVSSFDPIFWLHHTNIDRLFAIWQACHDDPKVSSTYVTPKRASNSTFSMRAGSTENITTPLTPFAQSGTKDKQNFWTSEGARYTKSFGYVYPETQDWLFPTREAVLAELNRLYQRASLANILSSTGVDLKNSIEQLRARAVSHLKVENKAESNLVSTQAINLAAVPPVQAPLEIESQVAEVKVPEDRSINKLADNNKYLEWLVNIKALKAELGGNYVVHVFLGDPDDSAPILYVTNHSHVGAFSTFGQGENTACQNCQDGHAEGLQITGQIPLTLALVERYLAGLVDDLSPSSIIPYLQKNLHWRVTLPGGERRSRGELNDLLVSVVTNEVTIPDSPNGLPQYSDQVIPRPEATTNREGGARGNGTGYIGGQVTSP</sequence>
<protein>
    <recommendedName>
        <fullName evidence="3">tyrosinase</fullName>
        <ecNumber evidence="3">1.14.18.1</ecNumber>
    </recommendedName>
</protein>
<dbReference type="GO" id="GO:0042438">
    <property type="term" value="P:melanin biosynthetic process"/>
    <property type="evidence" value="ECO:0007669"/>
    <property type="project" value="UniProtKB-KW"/>
</dbReference>
<dbReference type="PROSITE" id="PS00497">
    <property type="entry name" value="TYROSINASE_1"/>
    <property type="match status" value="1"/>
</dbReference>
<comment type="catalytic activity">
    <reaction evidence="10">
        <text>L-tyrosine + O2 = L-dopaquinone + H2O</text>
        <dbReference type="Rhea" id="RHEA:18117"/>
        <dbReference type="ChEBI" id="CHEBI:15377"/>
        <dbReference type="ChEBI" id="CHEBI:15379"/>
        <dbReference type="ChEBI" id="CHEBI:57924"/>
        <dbReference type="ChEBI" id="CHEBI:58315"/>
        <dbReference type="EC" id="1.14.18.1"/>
    </reaction>
</comment>
<evidence type="ECO:0000256" key="3">
    <source>
        <dbReference type="ARBA" id="ARBA00011906"/>
    </source>
</evidence>
<evidence type="ECO:0000259" key="12">
    <source>
        <dbReference type="PROSITE" id="PS00497"/>
    </source>
</evidence>
<feature type="region of interest" description="Disordered" evidence="11">
    <location>
        <begin position="656"/>
        <end position="680"/>
    </location>
</feature>
<evidence type="ECO:0000256" key="7">
    <source>
        <dbReference type="ARBA" id="ARBA00023033"/>
    </source>
</evidence>
<dbReference type="SUPFAM" id="SSF48056">
    <property type="entry name" value="Di-copper centre-containing domain"/>
    <property type="match status" value="1"/>
</dbReference>
<dbReference type="InterPro" id="IPR041640">
    <property type="entry name" value="Tyrosinase_C"/>
</dbReference>
<evidence type="ECO:0000313" key="14">
    <source>
        <dbReference type="EMBL" id="KAI1880951.1"/>
    </source>
</evidence>
<dbReference type="PANTHER" id="PTHR11474">
    <property type="entry name" value="TYROSINASE FAMILY MEMBER"/>
    <property type="match status" value="1"/>
</dbReference>
<dbReference type="Pfam" id="PF18132">
    <property type="entry name" value="Tyrosinase_C"/>
    <property type="match status" value="1"/>
</dbReference>
<keyword evidence="5" id="KW-0560">Oxidoreductase</keyword>
<name>A0A9P9WXB5_9PEZI</name>
<evidence type="ECO:0000256" key="10">
    <source>
        <dbReference type="ARBA" id="ARBA00048881"/>
    </source>
</evidence>
<feature type="compositionally biased region" description="Gly residues" evidence="11">
    <location>
        <begin position="665"/>
        <end position="674"/>
    </location>
</feature>
<comment type="cofactor">
    <cofactor evidence="1">
        <name>Cu(2+)</name>
        <dbReference type="ChEBI" id="CHEBI:29036"/>
    </cofactor>
</comment>
<dbReference type="PANTHER" id="PTHR11474:SF76">
    <property type="entry name" value="SHKT DOMAIN-CONTAINING PROTEIN"/>
    <property type="match status" value="1"/>
</dbReference>
<keyword evidence="8" id="KW-0470">Melanin biosynthesis</keyword>
<comment type="caution">
    <text evidence="14">The sequence shown here is derived from an EMBL/GenBank/DDBJ whole genome shotgun (WGS) entry which is preliminary data.</text>
</comment>
<reference evidence="14" key="1">
    <citation type="submission" date="2021-03" db="EMBL/GenBank/DDBJ databases">
        <title>Revisited historic fungal species revealed as producer of novel bioactive compounds through whole genome sequencing and comparative genomics.</title>
        <authorList>
            <person name="Vignolle G.A."/>
            <person name="Hochenegger N."/>
            <person name="Mach R.L."/>
            <person name="Mach-Aigner A.R."/>
            <person name="Javad Rahimi M."/>
            <person name="Salim K.A."/>
            <person name="Chan C.M."/>
            <person name="Lim L.B.L."/>
            <person name="Cai F."/>
            <person name="Druzhinina I.S."/>
            <person name="U'Ren J.M."/>
            <person name="Derntl C."/>
        </authorList>
    </citation>
    <scope>NUCLEOTIDE SEQUENCE</scope>
    <source>
        <strain evidence="14">TUCIM 5799</strain>
    </source>
</reference>
<dbReference type="PROSITE" id="PS00498">
    <property type="entry name" value="TYROSINASE_2"/>
    <property type="match status" value="1"/>
</dbReference>
<dbReference type="AlphaFoldDB" id="A0A9P9WXB5"/>
<dbReference type="Gene3D" id="1.10.1280.10">
    <property type="entry name" value="Di-copper center containing domain from catechol oxidase"/>
    <property type="match status" value="1"/>
</dbReference>
<dbReference type="Proteomes" id="UP000829685">
    <property type="component" value="Unassembled WGS sequence"/>
</dbReference>
<evidence type="ECO:0000256" key="5">
    <source>
        <dbReference type="ARBA" id="ARBA00023002"/>
    </source>
</evidence>